<accession>A0A0F9TMR2</accession>
<evidence type="ECO:0000259" key="2">
    <source>
        <dbReference type="Pfam" id="PF00501"/>
    </source>
</evidence>
<reference evidence="4" key="1">
    <citation type="journal article" date="2015" name="Nature">
        <title>Complex archaea that bridge the gap between prokaryotes and eukaryotes.</title>
        <authorList>
            <person name="Spang A."/>
            <person name="Saw J.H."/>
            <person name="Jorgensen S.L."/>
            <person name="Zaremba-Niedzwiedzka K."/>
            <person name="Martijn J."/>
            <person name="Lind A.E."/>
            <person name="van Eijk R."/>
            <person name="Schleper C."/>
            <person name="Guy L."/>
            <person name="Ettema T.J."/>
        </authorList>
    </citation>
    <scope>NUCLEOTIDE SEQUENCE</scope>
</reference>
<evidence type="ECO:0000256" key="1">
    <source>
        <dbReference type="ARBA" id="ARBA00006432"/>
    </source>
</evidence>
<dbReference type="InterPro" id="IPR000873">
    <property type="entry name" value="AMP-dep_synth/lig_dom"/>
</dbReference>
<comment type="caution">
    <text evidence="4">The sequence shown here is derived from an EMBL/GenBank/DDBJ whole genome shotgun (WGS) entry which is preliminary data.</text>
</comment>
<evidence type="ECO:0000313" key="4">
    <source>
        <dbReference type="EMBL" id="KKN80549.1"/>
    </source>
</evidence>
<dbReference type="PROSITE" id="PS00455">
    <property type="entry name" value="AMP_BINDING"/>
    <property type="match status" value="1"/>
</dbReference>
<comment type="similarity">
    <text evidence="1">Belongs to the ATP-dependent AMP-binding enzyme family.</text>
</comment>
<dbReference type="GO" id="GO:0006631">
    <property type="term" value="P:fatty acid metabolic process"/>
    <property type="evidence" value="ECO:0007669"/>
    <property type="project" value="TreeGrafter"/>
</dbReference>
<dbReference type="NCBIfam" id="NF005702">
    <property type="entry name" value="PRK07514.1"/>
    <property type="match status" value="1"/>
</dbReference>
<feature type="domain" description="AMP-dependent synthetase/ligase" evidence="2">
    <location>
        <begin position="14"/>
        <end position="368"/>
    </location>
</feature>
<dbReference type="InterPro" id="IPR020845">
    <property type="entry name" value="AMP-binding_CS"/>
</dbReference>
<dbReference type="EMBL" id="LAZR01000229">
    <property type="protein sequence ID" value="KKN80549.1"/>
    <property type="molecule type" value="Genomic_DNA"/>
</dbReference>
<dbReference type="InterPro" id="IPR042099">
    <property type="entry name" value="ANL_N_sf"/>
</dbReference>
<dbReference type="PANTHER" id="PTHR43201:SF8">
    <property type="entry name" value="ACYL-COA SYNTHETASE FAMILY MEMBER 3"/>
    <property type="match status" value="1"/>
</dbReference>
<dbReference type="InterPro" id="IPR045851">
    <property type="entry name" value="AMP-bd_C_sf"/>
</dbReference>
<name>A0A0F9TMR2_9ZZZZ</name>
<dbReference type="Pfam" id="PF00501">
    <property type="entry name" value="AMP-binding"/>
    <property type="match status" value="1"/>
</dbReference>
<dbReference type="Gene3D" id="3.30.300.30">
    <property type="match status" value="1"/>
</dbReference>
<dbReference type="InterPro" id="IPR025110">
    <property type="entry name" value="AMP-bd_C"/>
</dbReference>
<evidence type="ECO:0000259" key="3">
    <source>
        <dbReference type="Pfam" id="PF13193"/>
    </source>
</evidence>
<dbReference type="Pfam" id="PF13193">
    <property type="entry name" value="AMP-binding_C"/>
    <property type="match status" value="1"/>
</dbReference>
<dbReference type="SUPFAM" id="SSF56801">
    <property type="entry name" value="Acetyl-CoA synthetase-like"/>
    <property type="match status" value="1"/>
</dbReference>
<dbReference type="CDD" id="cd05941">
    <property type="entry name" value="MCS"/>
    <property type="match status" value="1"/>
</dbReference>
<proteinExistence type="inferred from homology"/>
<gene>
    <name evidence="4" type="ORF">LCGC14_0328690</name>
</gene>
<protein>
    <recommendedName>
        <fullName evidence="5">Malonyl-CoA synthase</fullName>
    </recommendedName>
</protein>
<sequence>MTNPLFDGLLAAGQRDPARRFAILPDGRSYSYQDVEAVSARFANALVDLGIKPGDRVAVQVEKSIEALMLYLATVRAGGVFLPLNTAYTPTEVEYFLTDAGPRVFVCDPARRDALAPVAEKAGAAIETLGVWTSPDKSAGSLSDKALAAPTTFETVARAASDLAAILYTSGTTGRSKGAMLTQDNLLSNAEVLRDCWRFTEKDVLLHALPIFHTHGLFVASNTAMIAGGAMIFLPKFDVEEVFRFLPDATAMMGVPTFYTRLLADKRLTREATAHMRLFTSGSAPLLAETHKAFEKRTGLRILERYGMTETNMSTSNPYDGDRRAGTVGFPLPGVTLRIVDAETGEALPKGEIGVIEVKGPNVFAGYWQMPEKTAAEFRDDGFFITGDLGMIDADGYVSIVGRSKDLVISGGFNIYPKEVELALDELPGVIESAVIGVPHPDFGEGVVGVVVGASDLKEEELTGALTERLARFKQPKRIVFVNELPRNTMGKVQKNVLRDRFADLLSNA</sequence>
<dbReference type="PANTHER" id="PTHR43201">
    <property type="entry name" value="ACYL-COA SYNTHETASE"/>
    <property type="match status" value="1"/>
</dbReference>
<dbReference type="GO" id="GO:0031956">
    <property type="term" value="F:medium-chain fatty acid-CoA ligase activity"/>
    <property type="evidence" value="ECO:0007669"/>
    <property type="project" value="TreeGrafter"/>
</dbReference>
<organism evidence="4">
    <name type="scientific">marine sediment metagenome</name>
    <dbReference type="NCBI Taxonomy" id="412755"/>
    <lineage>
        <taxon>unclassified sequences</taxon>
        <taxon>metagenomes</taxon>
        <taxon>ecological metagenomes</taxon>
    </lineage>
</organism>
<evidence type="ECO:0008006" key="5">
    <source>
        <dbReference type="Google" id="ProtNLM"/>
    </source>
</evidence>
<dbReference type="AlphaFoldDB" id="A0A0F9TMR2"/>
<dbReference type="Gene3D" id="3.40.50.12780">
    <property type="entry name" value="N-terminal domain of ligase-like"/>
    <property type="match status" value="1"/>
</dbReference>
<feature type="domain" description="AMP-binding enzyme C-terminal" evidence="3">
    <location>
        <begin position="419"/>
        <end position="492"/>
    </location>
</feature>